<evidence type="ECO:0000313" key="3">
    <source>
        <dbReference type="Proteomes" id="UP000253472"/>
    </source>
</evidence>
<organism evidence="2 3">
    <name type="scientific">Candida viswanathii</name>
    <dbReference type="NCBI Taxonomy" id="5486"/>
    <lineage>
        <taxon>Eukaryota</taxon>
        <taxon>Fungi</taxon>
        <taxon>Dikarya</taxon>
        <taxon>Ascomycota</taxon>
        <taxon>Saccharomycotina</taxon>
        <taxon>Pichiomycetes</taxon>
        <taxon>Debaryomycetaceae</taxon>
        <taxon>Candida/Lodderomyces clade</taxon>
        <taxon>Candida</taxon>
    </lineage>
</organism>
<sequence length="78" mass="8547">MERAIQEIEKVFPSSFDDGSLARLISALPGIDEENTGLFIKNNSSPSRNPRSEANQPPATMAPHHNNGTWKKGPHAHT</sequence>
<reference evidence="2 3" key="1">
    <citation type="submission" date="2018-06" db="EMBL/GenBank/DDBJ databases">
        <title>Whole genome sequencing of Candida tropicalis (genome annotated by CSBL at Korea University).</title>
        <authorList>
            <person name="Ahn J."/>
        </authorList>
    </citation>
    <scope>NUCLEOTIDE SEQUENCE [LARGE SCALE GENOMIC DNA]</scope>
    <source>
        <strain evidence="2 3">ATCC 20962</strain>
    </source>
</reference>
<keyword evidence="3" id="KW-1185">Reference proteome</keyword>
<accession>A0A367XQU3</accession>
<name>A0A367XQU3_9ASCO</name>
<proteinExistence type="predicted"/>
<dbReference type="AlphaFoldDB" id="A0A367XQU3"/>
<protein>
    <submittedName>
        <fullName evidence="2">Uncharacterized protein</fullName>
    </submittedName>
</protein>
<gene>
    <name evidence="2" type="ORF">Cantr_04854</name>
</gene>
<dbReference type="EMBL" id="QLNQ01000030">
    <property type="protein sequence ID" value="RCK55191.1"/>
    <property type="molecule type" value="Genomic_DNA"/>
</dbReference>
<evidence type="ECO:0000256" key="1">
    <source>
        <dbReference type="SAM" id="MobiDB-lite"/>
    </source>
</evidence>
<dbReference type="Proteomes" id="UP000253472">
    <property type="component" value="Unassembled WGS sequence"/>
</dbReference>
<feature type="region of interest" description="Disordered" evidence="1">
    <location>
        <begin position="32"/>
        <end position="78"/>
    </location>
</feature>
<evidence type="ECO:0000313" key="2">
    <source>
        <dbReference type="EMBL" id="RCK55191.1"/>
    </source>
</evidence>
<comment type="caution">
    <text evidence="2">The sequence shown here is derived from an EMBL/GenBank/DDBJ whole genome shotgun (WGS) entry which is preliminary data.</text>
</comment>